<dbReference type="Gene3D" id="2.60.40.10">
    <property type="entry name" value="Immunoglobulins"/>
    <property type="match status" value="3"/>
</dbReference>
<evidence type="ECO:0000256" key="9">
    <source>
        <dbReference type="ARBA" id="ARBA00023180"/>
    </source>
</evidence>
<evidence type="ECO:0000256" key="7">
    <source>
        <dbReference type="ARBA" id="ARBA00023157"/>
    </source>
</evidence>
<keyword evidence="3 11" id="KW-0812">Transmembrane</keyword>
<accession>A0AAV1PEY2</accession>
<protein>
    <recommendedName>
        <fullName evidence="13">Ig-like domain-containing protein</fullName>
    </recommendedName>
</protein>
<evidence type="ECO:0000256" key="5">
    <source>
        <dbReference type="ARBA" id="ARBA00022989"/>
    </source>
</evidence>
<evidence type="ECO:0000256" key="11">
    <source>
        <dbReference type="SAM" id="Phobius"/>
    </source>
</evidence>
<dbReference type="PROSITE" id="PS50835">
    <property type="entry name" value="IG_LIKE"/>
    <property type="match status" value="3"/>
</dbReference>
<dbReference type="InterPro" id="IPR051713">
    <property type="entry name" value="T-cell_Activation_Regulation"/>
</dbReference>
<dbReference type="GO" id="GO:0042102">
    <property type="term" value="P:positive regulation of T cell proliferation"/>
    <property type="evidence" value="ECO:0007669"/>
    <property type="project" value="TreeGrafter"/>
</dbReference>
<dbReference type="InterPro" id="IPR007110">
    <property type="entry name" value="Ig-like_dom"/>
</dbReference>
<dbReference type="InterPro" id="IPR013783">
    <property type="entry name" value="Ig-like_fold"/>
</dbReference>
<dbReference type="InterPro" id="IPR003598">
    <property type="entry name" value="Ig_sub2"/>
</dbReference>
<feature type="domain" description="Ig-like" evidence="13">
    <location>
        <begin position="118"/>
        <end position="217"/>
    </location>
</feature>
<reference evidence="14 15" key="1">
    <citation type="submission" date="2024-01" db="EMBL/GenBank/DDBJ databases">
        <authorList>
            <person name="Alioto T."/>
            <person name="Alioto T."/>
            <person name="Gomez Garrido J."/>
        </authorList>
    </citation>
    <scope>NUCLEOTIDE SEQUENCE [LARGE SCALE GENOMIC DNA]</scope>
</reference>
<feature type="domain" description="Ig-like" evidence="13">
    <location>
        <begin position="226"/>
        <end position="316"/>
    </location>
</feature>
<keyword evidence="10" id="KW-0393">Immunoglobulin domain</keyword>
<keyword evidence="4 12" id="KW-0732">Signal</keyword>
<keyword evidence="6 11" id="KW-0472">Membrane</keyword>
<evidence type="ECO:0000256" key="12">
    <source>
        <dbReference type="SAM" id="SignalP"/>
    </source>
</evidence>
<feature type="signal peptide" evidence="12">
    <location>
        <begin position="1"/>
        <end position="21"/>
    </location>
</feature>
<keyword evidence="15" id="KW-1185">Reference proteome</keyword>
<gene>
    <name evidence="14" type="ORF">FSCOSCO3_A037930</name>
</gene>
<evidence type="ECO:0000259" key="13">
    <source>
        <dbReference type="PROSITE" id="PS50835"/>
    </source>
</evidence>
<sequence>MAPYTGLFFCFLLWIFSPAVGKEFTITCLTSEECVLPCQFQSDGIGARIMWYKQNTVISCTRYGDTSFTKGHISQATEYKGRTRLYADQVLKGNATMVLKDITLQDQGRYVCNAITKPRVESHTIHLVVKAPVREVDAEFGPSSVICKAEGIFPAPTLTWSTDPPSDPQLLQNKTKSQKNQLGCYDIESSLMLVERNTIKQTYICCVSSGTNTKTLFLKHEASIQASPGGDVLIPCSFPRHVLQSFQLTWRFGRSDPIVSINITNQKPQVKVWDQWKSHVSNGVAASSSLKLSGLKSEHQGTFTCEVSTPEQKYVTQTDITLTEDCKNNIYSSVIIGLSVLMCLSVMAVMFLCYRRRRLERDRGGGEEEEEEEMRSLEG</sequence>
<proteinExistence type="predicted"/>
<feature type="transmembrane region" description="Helical" evidence="11">
    <location>
        <begin position="330"/>
        <end position="354"/>
    </location>
</feature>
<dbReference type="InterPro" id="IPR036179">
    <property type="entry name" value="Ig-like_dom_sf"/>
</dbReference>
<evidence type="ECO:0000256" key="1">
    <source>
        <dbReference type="ARBA" id="ARBA00004251"/>
    </source>
</evidence>
<dbReference type="PANTHER" id="PTHR25466">
    <property type="entry name" value="T-LYMPHOCYTE ACTIVATION ANTIGEN"/>
    <property type="match status" value="1"/>
</dbReference>
<feature type="chain" id="PRO_5043584160" description="Ig-like domain-containing protein" evidence="12">
    <location>
        <begin position="22"/>
        <end position="379"/>
    </location>
</feature>
<dbReference type="GO" id="GO:0071222">
    <property type="term" value="P:cellular response to lipopolysaccharide"/>
    <property type="evidence" value="ECO:0007669"/>
    <property type="project" value="TreeGrafter"/>
</dbReference>
<dbReference type="SUPFAM" id="SSF48726">
    <property type="entry name" value="Immunoglobulin"/>
    <property type="match status" value="3"/>
</dbReference>
<evidence type="ECO:0000256" key="6">
    <source>
        <dbReference type="ARBA" id="ARBA00023136"/>
    </source>
</evidence>
<evidence type="ECO:0000256" key="10">
    <source>
        <dbReference type="ARBA" id="ARBA00023319"/>
    </source>
</evidence>
<dbReference type="GO" id="GO:0042130">
    <property type="term" value="P:negative regulation of T cell proliferation"/>
    <property type="evidence" value="ECO:0007669"/>
    <property type="project" value="TreeGrafter"/>
</dbReference>
<organism evidence="14 15">
    <name type="scientific">Scomber scombrus</name>
    <name type="common">Atlantic mackerel</name>
    <name type="synonym">Scomber vernalis</name>
    <dbReference type="NCBI Taxonomy" id="13677"/>
    <lineage>
        <taxon>Eukaryota</taxon>
        <taxon>Metazoa</taxon>
        <taxon>Chordata</taxon>
        <taxon>Craniata</taxon>
        <taxon>Vertebrata</taxon>
        <taxon>Euteleostomi</taxon>
        <taxon>Actinopterygii</taxon>
        <taxon>Neopterygii</taxon>
        <taxon>Teleostei</taxon>
        <taxon>Neoteleostei</taxon>
        <taxon>Acanthomorphata</taxon>
        <taxon>Pelagiaria</taxon>
        <taxon>Scombriformes</taxon>
        <taxon>Scombridae</taxon>
        <taxon>Scomber</taxon>
    </lineage>
</organism>
<keyword evidence="9" id="KW-0325">Glycoprotein</keyword>
<dbReference type="InterPro" id="IPR013106">
    <property type="entry name" value="Ig_V-set"/>
</dbReference>
<evidence type="ECO:0000256" key="3">
    <source>
        <dbReference type="ARBA" id="ARBA00022692"/>
    </source>
</evidence>
<dbReference type="EMBL" id="CAWUFR010000152">
    <property type="protein sequence ID" value="CAK6970256.1"/>
    <property type="molecule type" value="Genomic_DNA"/>
</dbReference>
<keyword evidence="2" id="KW-1003">Cell membrane</keyword>
<dbReference type="SMART" id="SM00408">
    <property type="entry name" value="IGc2"/>
    <property type="match status" value="2"/>
</dbReference>
<dbReference type="SMART" id="SM00409">
    <property type="entry name" value="IG"/>
    <property type="match status" value="2"/>
</dbReference>
<feature type="domain" description="Ig-like" evidence="13">
    <location>
        <begin position="21"/>
        <end position="114"/>
    </location>
</feature>
<dbReference type="GO" id="GO:0006955">
    <property type="term" value="P:immune response"/>
    <property type="evidence" value="ECO:0007669"/>
    <property type="project" value="TreeGrafter"/>
</dbReference>
<evidence type="ECO:0000313" key="14">
    <source>
        <dbReference type="EMBL" id="CAK6970256.1"/>
    </source>
</evidence>
<dbReference type="GO" id="GO:0007166">
    <property type="term" value="P:cell surface receptor signaling pathway"/>
    <property type="evidence" value="ECO:0007669"/>
    <property type="project" value="TreeGrafter"/>
</dbReference>
<name>A0AAV1PEY2_SCOSC</name>
<evidence type="ECO:0000256" key="4">
    <source>
        <dbReference type="ARBA" id="ARBA00022729"/>
    </source>
</evidence>
<dbReference type="Pfam" id="PF07686">
    <property type="entry name" value="V-set"/>
    <property type="match status" value="2"/>
</dbReference>
<dbReference type="AlphaFoldDB" id="A0AAV1PEY2"/>
<evidence type="ECO:0000313" key="15">
    <source>
        <dbReference type="Proteomes" id="UP001314229"/>
    </source>
</evidence>
<dbReference type="GO" id="GO:0009897">
    <property type="term" value="C:external side of plasma membrane"/>
    <property type="evidence" value="ECO:0007669"/>
    <property type="project" value="TreeGrafter"/>
</dbReference>
<dbReference type="GO" id="GO:0031295">
    <property type="term" value="P:T cell costimulation"/>
    <property type="evidence" value="ECO:0007669"/>
    <property type="project" value="TreeGrafter"/>
</dbReference>
<dbReference type="PANTHER" id="PTHR25466:SF14">
    <property type="entry name" value="BUTYROPHILIN SUBFAMILY 2 MEMBER A2-LIKE-RELATED"/>
    <property type="match status" value="1"/>
</dbReference>
<evidence type="ECO:0000256" key="2">
    <source>
        <dbReference type="ARBA" id="ARBA00022475"/>
    </source>
</evidence>
<dbReference type="InterPro" id="IPR003599">
    <property type="entry name" value="Ig_sub"/>
</dbReference>
<evidence type="ECO:0000256" key="8">
    <source>
        <dbReference type="ARBA" id="ARBA00023170"/>
    </source>
</evidence>
<keyword evidence="7" id="KW-1015">Disulfide bond</keyword>
<keyword evidence="8" id="KW-0675">Receptor</keyword>
<comment type="subcellular location">
    <subcellularLocation>
        <location evidence="1">Cell membrane</location>
        <topology evidence="1">Single-pass type I membrane protein</topology>
    </subcellularLocation>
</comment>
<dbReference type="Proteomes" id="UP001314229">
    <property type="component" value="Unassembled WGS sequence"/>
</dbReference>
<comment type="caution">
    <text evidence="14">The sequence shown here is derived from an EMBL/GenBank/DDBJ whole genome shotgun (WGS) entry which is preliminary data.</text>
</comment>
<keyword evidence="5 11" id="KW-1133">Transmembrane helix</keyword>